<dbReference type="SUPFAM" id="SSF48403">
    <property type="entry name" value="Ankyrin repeat"/>
    <property type="match status" value="1"/>
</dbReference>
<feature type="repeat" description="ANK" evidence="1">
    <location>
        <begin position="135"/>
        <end position="167"/>
    </location>
</feature>
<accession>A0A6H5IP26</accession>
<protein>
    <submittedName>
        <fullName evidence="3">Uncharacterized protein</fullName>
    </submittedName>
</protein>
<proteinExistence type="predicted"/>
<dbReference type="PANTHER" id="PTHR33198">
    <property type="entry name" value="ANK_REP_REGION DOMAIN-CONTAINING PROTEIN-RELATED"/>
    <property type="match status" value="1"/>
</dbReference>
<evidence type="ECO:0000313" key="4">
    <source>
        <dbReference type="Proteomes" id="UP000479190"/>
    </source>
</evidence>
<dbReference type="InterPro" id="IPR002110">
    <property type="entry name" value="Ankyrin_rpt"/>
</dbReference>
<dbReference type="PROSITE" id="PS50088">
    <property type="entry name" value="ANK_REPEAT"/>
    <property type="match status" value="1"/>
</dbReference>
<dbReference type="EMBL" id="CADCXV010000849">
    <property type="protein sequence ID" value="CAB0037325.1"/>
    <property type="molecule type" value="Genomic_DNA"/>
</dbReference>
<dbReference type="PROSITE" id="PS50297">
    <property type="entry name" value="ANK_REP_REGION"/>
    <property type="match status" value="1"/>
</dbReference>
<dbReference type="OrthoDB" id="7695095at2759"/>
<organism evidence="3 4">
    <name type="scientific">Trichogramma brassicae</name>
    <dbReference type="NCBI Taxonomy" id="86971"/>
    <lineage>
        <taxon>Eukaryota</taxon>
        <taxon>Metazoa</taxon>
        <taxon>Ecdysozoa</taxon>
        <taxon>Arthropoda</taxon>
        <taxon>Hexapoda</taxon>
        <taxon>Insecta</taxon>
        <taxon>Pterygota</taxon>
        <taxon>Neoptera</taxon>
        <taxon>Endopterygota</taxon>
        <taxon>Hymenoptera</taxon>
        <taxon>Apocrita</taxon>
        <taxon>Proctotrupomorpha</taxon>
        <taxon>Chalcidoidea</taxon>
        <taxon>Trichogrammatidae</taxon>
        <taxon>Trichogramma</taxon>
    </lineage>
</organism>
<feature type="compositionally biased region" description="Basic and acidic residues" evidence="2">
    <location>
        <begin position="419"/>
        <end position="449"/>
    </location>
</feature>
<dbReference type="AlphaFoldDB" id="A0A6H5IP26"/>
<keyword evidence="4" id="KW-1185">Reference proteome</keyword>
<evidence type="ECO:0000313" key="3">
    <source>
        <dbReference type="EMBL" id="CAB0037325.1"/>
    </source>
</evidence>
<dbReference type="PANTHER" id="PTHR33198:SF19">
    <property type="entry name" value="CCHC-TYPE DOMAIN-CONTAINING PROTEIN"/>
    <property type="match status" value="1"/>
</dbReference>
<dbReference type="InterPro" id="IPR036770">
    <property type="entry name" value="Ankyrin_rpt-contain_sf"/>
</dbReference>
<name>A0A6H5IP26_9HYME</name>
<dbReference type="Gene3D" id="1.25.40.20">
    <property type="entry name" value="Ankyrin repeat-containing domain"/>
    <property type="match status" value="1"/>
</dbReference>
<evidence type="ECO:0000256" key="1">
    <source>
        <dbReference type="PROSITE-ProRule" id="PRU00023"/>
    </source>
</evidence>
<reference evidence="3 4" key="1">
    <citation type="submission" date="2020-02" db="EMBL/GenBank/DDBJ databases">
        <authorList>
            <person name="Ferguson B K."/>
        </authorList>
    </citation>
    <scope>NUCLEOTIDE SEQUENCE [LARGE SCALE GENOMIC DNA]</scope>
</reference>
<sequence>MFFLIMLHDCKLIKRFFAYTMNDPSAKERLFENMKRECDSVDNVDDLSVSLFDEDLVDINSMDLNWILKHAVKKRCFQIVRYFVRADIKVGRLDESTGTAIHIAHKGYYRTEEDRQEVVGLLFIIYDHVNYTDKEGLSHFHMACLCGIVDVIQRFIDQGVDVNHTHKNEILLHKSCHCAKINVREVKYLGITLDDRLKYNSHLEAQINKAKMMFAKLQNLFHSPYLSQRAKIISYLCLIRPILVYGCPVWFNLSASSMEKLRMFERKIVRICLNKYKSAHSGFTRNIITKRTFENLHEDFEIVRNISPFNFELQCYCAEKPILEHFFSVRVSRIAYTPHRSATPLDTHSADSTAPDLRVRNTICARNHGVGGAKLKRLRRWLPSRAPARTDQLIAELSQLNVPVEDDETVESLRKKLRAEVKKEKETKNSDEESDKEKEPKDPDEKKETNIIQSTHTTGSNEDIDMSDNLRIEYRLNKDDWETFTEQLEQLFIARDVKDDKKASQLLIRVDADAFKLIKQLLSPEKIATKTYEDIVKVMNEHVNPKPSEVMERFKFHKATQLPGETVAEFSAKLKRLALKCEFKDLDTALRDQFVCGLSDHDTKVELFKKVNSHLTMLIKKQFHVNLQRKTQTPL</sequence>
<feature type="region of interest" description="Disordered" evidence="2">
    <location>
        <begin position="419"/>
        <end position="464"/>
    </location>
</feature>
<keyword evidence="1" id="KW-0040">ANK repeat</keyword>
<gene>
    <name evidence="3" type="ORF">TBRA_LOCUS9158</name>
</gene>
<dbReference type="Proteomes" id="UP000479190">
    <property type="component" value="Unassembled WGS sequence"/>
</dbReference>
<evidence type="ECO:0000256" key="2">
    <source>
        <dbReference type="SAM" id="MobiDB-lite"/>
    </source>
</evidence>
<feature type="compositionally biased region" description="Polar residues" evidence="2">
    <location>
        <begin position="451"/>
        <end position="461"/>
    </location>
</feature>